<proteinExistence type="predicted"/>
<keyword evidence="2" id="KW-0808">Transferase</keyword>
<dbReference type="SUPFAM" id="SSF53335">
    <property type="entry name" value="S-adenosyl-L-methionine-dependent methyltransferases"/>
    <property type="match status" value="1"/>
</dbReference>
<dbReference type="InterPro" id="IPR029063">
    <property type="entry name" value="SAM-dependent_MTases_sf"/>
</dbReference>
<dbReference type="Pfam" id="PF08241">
    <property type="entry name" value="Methyltransf_11"/>
    <property type="match status" value="1"/>
</dbReference>
<keyword evidence="3" id="KW-1185">Reference proteome</keyword>
<evidence type="ECO:0000313" key="3">
    <source>
        <dbReference type="Proteomes" id="UP000641588"/>
    </source>
</evidence>
<reference evidence="2" key="1">
    <citation type="submission" date="2019-10" db="EMBL/GenBank/DDBJ databases">
        <title>Description of Paenibacillus glebae sp. nov.</title>
        <authorList>
            <person name="Carlier A."/>
            <person name="Qi S."/>
        </authorList>
    </citation>
    <scope>NUCLEOTIDE SEQUENCE</scope>
    <source>
        <strain evidence="2">LMG 31456</strain>
    </source>
</reference>
<comment type="caution">
    <text evidence="2">The sequence shown here is derived from an EMBL/GenBank/DDBJ whole genome shotgun (WGS) entry which is preliminary data.</text>
</comment>
<dbReference type="GO" id="GO:0032259">
    <property type="term" value="P:methylation"/>
    <property type="evidence" value="ECO:0007669"/>
    <property type="project" value="UniProtKB-KW"/>
</dbReference>
<dbReference type="CDD" id="cd02440">
    <property type="entry name" value="AdoMet_MTases"/>
    <property type="match status" value="1"/>
</dbReference>
<accession>A0A972JY33</accession>
<name>A0A972JY33_9BACL</name>
<dbReference type="GO" id="GO:0008757">
    <property type="term" value="F:S-adenosylmethionine-dependent methyltransferase activity"/>
    <property type="evidence" value="ECO:0007669"/>
    <property type="project" value="InterPro"/>
</dbReference>
<sequence length="278" mass="31300">MKVHNSTYNIRNATLGFQAEVERLKAQATMGWDKEFRNLGWYGLQDGMSILEVGSGPGFFTEQLIKSSQDIEITALEINSTLIDEAKSRLVNIPPSKLKFVNSSVYDTGLPDNSYDFAIARLLFLHLHNPLEAASEIFRVLKPGGKLVIIDIDDGIFGVVNPNLSLLPSVLQKLADYQASKGGNRYIGRSLPRLLTKAGYIELDFDIVVKHSDLHGIDSFERQFDINRFTIFYNKGIINDEEYNQIKQLSENIRNSPEAFVMMNFVMACGKKPPFTVE</sequence>
<organism evidence="2 3">
    <name type="scientific">Paenibacillus foliorum</name>
    <dbReference type="NCBI Taxonomy" id="2654974"/>
    <lineage>
        <taxon>Bacteria</taxon>
        <taxon>Bacillati</taxon>
        <taxon>Bacillota</taxon>
        <taxon>Bacilli</taxon>
        <taxon>Bacillales</taxon>
        <taxon>Paenibacillaceae</taxon>
        <taxon>Paenibacillus</taxon>
    </lineage>
</organism>
<dbReference type="RefSeq" id="WP_171651316.1">
    <property type="nucleotide sequence ID" value="NZ_WHOD01000035.1"/>
</dbReference>
<dbReference type="Proteomes" id="UP000641588">
    <property type="component" value="Unassembled WGS sequence"/>
</dbReference>
<dbReference type="InterPro" id="IPR013216">
    <property type="entry name" value="Methyltransf_11"/>
</dbReference>
<evidence type="ECO:0000259" key="1">
    <source>
        <dbReference type="Pfam" id="PF08241"/>
    </source>
</evidence>
<dbReference type="InterPro" id="IPR050508">
    <property type="entry name" value="Methyltransf_Superfamily"/>
</dbReference>
<dbReference type="PANTHER" id="PTHR42912">
    <property type="entry name" value="METHYLTRANSFERASE"/>
    <property type="match status" value="1"/>
</dbReference>
<protein>
    <submittedName>
        <fullName evidence="2">Methyltransferase domain-containing protein</fullName>
    </submittedName>
</protein>
<keyword evidence="2" id="KW-0489">Methyltransferase</keyword>
<gene>
    <name evidence="2" type="ORF">GC093_07710</name>
</gene>
<dbReference type="Gene3D" id="3.40.50.150">
    <property type="entry name" value="Vaccinia Virus protein VP39"/>
    <property type="match status" value="1"/>
</dbReference>
<evidence type="ECO:0000313" key="2">
    <source>
        <dbReference type="EMBL" id="NOU93114.1"/>
    </source>
</evidence>
<dbReference type="AlphaFoldDB" id="A0A972JY33"/>
<feature type="domain" description="Methyltransferase type 11" evidence="1">
    <location>
        <begin position="51"/>
        <end position="149"/>
    </location>
</feature>
<dbReference type="EMBL" id="WHOD01000035">
    <property type="protein sequence ID" value="NOU93114.1"/>
    <property type="molecule type" value="Genomic_DNA"/>
</dbReference>